<reference evidence="1 2" key="1">
    <citation type="submission" date="2013-11" db="EMBL/GenBank/DDBJ databases">
        <title>The Genome Sequence of Phytophthora parasitica P1976.</title>
        <authorList>
            <consortium name="The Broad Institute Genomics Platform"/>
            <person name="Russ C."/>
            <person name="Tyler B."/>
            <person name="Panabieres F."/>
            <person name="Shan W."/>
            <person name="Tripathy S."/>
            <person name="Grunwald N."/>
            <person name="Machado M."/>
            <person name="Johnson C.S."/>
            <person name="Walker B."/>
            <person name="Young S."/>
            <person name="Zeng Q."/>
            <person name="Gargeya S."/>
            <person name="Fitzgerald M."/>
            <person name="Haas B."/>
            <person name="Abouelleil A."/>
            <person name="Allen A.W."/>
            <person name="Alvarado L."/>
            <person name="Arachchi H.M."/>
            <person name="Berlin A.M."/>
            <person name="Chapman S.B."/>
            <person name="Gainer-Dewar J."/>
            <person name="Goldberg J."/>
            <person name="Griggs A."/>
            <person name="Gujja S."/>
            <person name="Hansen M."/>
            <person name="Howarth C."/>
            <person name="Imamovic A."/>
            <person name="Ireland A."/>
            <person name="Larimer J."/>
            <person name="McCowan C."/>
            <person name="Murphy C."/>
            <person name="Pearson M."/>
            <person name="Poon T.W."/>
            <person name="Priest M."/>
            <person name="Roberts A."/>
            <person name="Saif S."/>
            <person name="Shea T."/>
            <person name="Sisk P."/>
            <person name="Sykes S."/>
            <person name="Wortman J."/>
            <person name="Nusbaum C."/>
            <person name="Birren B."/>
        </authorList>
    </citation>
    <scope>NUCLEOTIDE SEQUENCE [LARGE SCALE GENOMIC DNA]</scope>
    <source>
        <strain evidence="1 2">P1976</strain>
    </source>
</reference>
<dbReference type="EMBL" id="ANJA01002126">
    <property type="protein sequence ID" value="ETO71972.1"/>
    <property type="molecule type" value="Genomic_DNA"/>
</dbReference>
<accession>A0A080ZZB1</accession>
<evidence type="ECO:0000313" key="2">
    <source>
        <dbReference type="Proteomes" id="UP000028582"/>
    </source>
</evidence>
<dbReference type="AlphaFoldDB" id="A0A080ZZB1"/>
<comment type="caution">
    <text evidence="1">The sequence shown here is derived from an EMBL/GenBank/DDBJ whole genome shotgun (WGS) entry which is preliminary data.</text>
</comment>
<protein>
    <submittedName>
        <fullName evidence="1">Uncharacterized protein</fullName>
    </submittedName>
</protein>
<name>A0A080ZZB1_PHYNI</name>
<proteinExistence type="predicted"/>
<sequence>MPRGPEKKVAAKKKSVDKRCPKCKKVFAICYSVKRT</sequence>
<evidence type="ECO:0000313" key="1">
    <source>
        <dbReference type="EMBL" id="ETO71972.1"/>
    </source>
</evidence>
<organism evidence="1 2">
    <name type="scientific">Phytophthora nicotianae P1976</name>
    <dbReference type="NCBI Taxonomy" id="1317066"/>
    <lineage>
        <taxon>Eukaryota</taxon>
        <taxon>Sar</taxon>
        <taxon>Stramenopiles</taxon>
        <taxon>Oomycota</taxon>
        <taxon>Peronosporomycetes</taxon>
        <taxon>Peronosporales</taxon>
        <taxon>Peronosporaceae</taxon>
        <taxon>Phytophthora</taxon>
    </lineage>
</organism>
<dbReference type="Proteomes" id="UP000028582">
    <property type="component" value="Unassembled WGS sequence"/>
</dbReference>
<gene>
    <name evidence="1" type="ORF">F444_11833</name>
</gene>